<feature type="chain" id="PRO_5004010770" evidence="1">
    <location>
        <begin position="19"/>
        <end position="86"/>
    </location>
</feature>
<dbReference type="OMA" id="CNVADIY"/>
<dbReference type="Proteomes" id="UP000011115">
    <property type="component" value="Unassembled WGS sequence"/>
</dbReference>
<evidence type="ECO:0000256" key="1">
    <source>
        <dbReference type="SAM" id="SignalP"/>
    </source>
</evidence>
<dbReference type="AlphaFoldDB" id="M0ZV59"/>
<dbReference type="Gramene" id="PGSC0003DMT400008835">
    <property type="protein sequence ID" value="PGSC0003DMT400008835"/>
    <property type="gene ID" value="PGSC0003DMG400003434"/>
</dbReference>
<proteinExistence type="predicted"/>
<dbReference type="Gene3D" id="2.60.120.200">
    <property type="match status" value="1"/>
</dbReference>
<evidence type="ECO:0000313" key="2">
    <source>
        <dbReference type="EnsemblPlants" id="PGSC0003DMT400008835"/>
    </source>
</evidence>
<organism evidence="2 3">
    <name type="scientific">Solanum tuberosum</name>
    <name type="common">Potato</name>
    <dbReference type="NCBI Taxonomy" id="4113"/>
    <lineage>
        <taxon>Eukaryota</taxon>
        <taxon>Viridiplantae</taxon>
        <taxon>Streptophyta</taxon>
        <taxon>Embryophyta</taxon>
        <taxon>Tracheophyta</taxon>
        <taxon>Spermatophyta</taxon>
        <taxon>Magnoliopsida</taxon>
        <taxon>eudicotyledons</taxon>
        <taxon>Gunneridae</taxon>
        <taxon>Pentapetalae</taxon>
        <taxon>asterids</taxon>
        <taxon>lamiids</taxon>
        <taxon>Solanales</taxon>
        <taxon>Solanaceae</taxon>
        <taxon>Solanoideae</taxon>
        <taxon>Solaneae</taxon>
        <taxon>Solanum</taxon>
    </lineage>
</organism>
<keyword evidence="1" id="KW-0732">Signal</keyword>
<dbReference type="PaxDb" id="4113-PGSC0003DMT400008835"/>
<reference evidence="3" key="1">
    <citation type="journal article" date="2011" name="Nature">
        <title>Genome sequence and analysis of the tuber crop potato.</title>
        <authorList>
            <consortium name="The Potato Genome Sequencing Consortium"/>
        </authorList>
    </citation>
    <scope>NUCLEOTIDE SEQUENCE [LARGE SCALE GENOMIC DNA]</scope>
    <source>
        <strain evidence="3">cv. DM1-3 516 R44</strain>
    </source>
</reference>
<evidence type="ECO:0000313" key="3">
    <source>
        <dbReference type="Proteomes" id="UP000011115"/>
    </source>
</evidence>
<keyword evidence="3" id="KW-1185">Reference proteome</keyword>
<protein>
    <submittedName>
        <fullName evidence="2">Xyloglucan endotransglucosylase-hydrolase XTH6</fullName>
    </submittedName>
</protein>
<reference evidence="2" key="2">
    <citation type="submission" date="2015-06" db="UniProtKB">
        <authorList>
            <consortium name="EnsemblPlants"/>
        </authorList>
    </citation>
    <scope>IDENTIFICATION</scope>
    <source>
        <strain evidence="2">DM1-3 516 R44</strain>
    </source>
</reference>
<accession>M0ZV59</accession>
<feature type="signal peptide" evidence="1">
    <location>
        <begin position="1"/>
        <end position="18"/>
    </location>
</feature>
<dbReference type="EnsemblPlants" id="PGSC0003DMT400008835">
    <property type="protein sequence ID" value="PGSC0003DMT400008835"/>
    <property type="gene ID" value="PGSC0003DMG400003434"/>
</dbReference>
<name>M0ZV59_SOLTU</name>
<dbReference type="STRING" id="4113.M0ZV59"/>
<sequence>MVLLVSLLVLSLFSFSNSQGPPSPGDYPSSRVGSLHFSQSFRNLWGPQHQSLNQDTLTIWHDHNSGSGIKSLRDYRSDYFGSSVKL</sequence>
<dbReference type="InParanoid" id="M0ZV59"/>
<dbReference type="HOGENOM" id="CLU_171425_0_0_1"/>